<protein>
    <submittedName>
        <fullName evidence="2">Uncharacterized protein</fullName>
    </submittedName>
</protein>
<dbReference type="RefSeq" id="XP_070880975.1">
    <property type="nucleotide sequence ID" value="XM_071027219.1"/>
</dbReference>
<comment type="caution">
    <text evidence="2">The sequence shown here is derived from an EMBL/GenBank/DDBJ whole genome shotgun (WGS) entry which is preliminary data.</text>
</comment>
<accession>A0ABR4L976</accession>
<reference evidence="2 3" key="1">
    <citation type="submission" date="2024-07" db="EMBL/GenBank/DDBJ databases">
        <title>Section-level genome sequencing and comparative genomics of Aspergillus sections Usti and Cavernicolus.</title>
        <authorList>
            <consortium name="Lawrence Berkeley National Laboratory"/>
            <person name="Nybo J.L."/>
            <person name="Vesth T.C."/>
            <person name="Theobald S."/>
            <person name="Frisvad J.C."/>
            <person name="Larsen T.O."/>
            <person name="Kjaerboelling I."/>
            <person name="Rothschild-Mancinelli K."/>
            <person name="Lyhne E.K."/>
            <person name="Kogle M.E."/>
            <person name="Barry K."/>
            <person name="Clum A."/>
            <person name="Na H."/>
            <person name="Ledsgaard L."/>
            <person name="Lin J."/>
            <person name="Lipzen A."/>
            <person name="Kuo A."/>
            <person name="Riley R."/>
            <person name="Mondo S."/>
            <person name="Labutti K."/>
            <person name="Haridas S."/>
            <person name="Pangalinan J."/>
            <person name="Salamov A.A."/>
            <person name="Simmons B.A."/>
            <person name="Magnuson J.K."/>
            <person name="Chen J."/>
            <person name="Drula E."/>
            <person name="Henrissat B."/>
            <person name="Wiebenga A."/>
            <person name="Lubbers R.J."/>
            <person name="Gomes A.C."/>
            <person name="Macurrencykelacurrency M.R."/>
            <person name="Stajich J."/>
            <person name="Grigoriev I.V."/>
            <person name="Mortensen U.H."/>
            <person name="De Vries R.P."/>
            <person name="Baker S.E."/>
            <person name="Andersen M.R."/>
        </authorList>
    </citation>
    <scope>NUCLEOTIDE SEQUENCE [LARGE SCALE GENOMIC DNA]</scope>
    <source>
        <strain evidence="2 3">CBS 449.75</strain>
    </source>
</reference>
<evidence type="ECO:0000256" key="1">
    <source>
        <dbReference type="SAM" id="Phobius"/>
    </source>
</evidence>
<keyword evidence="1" id="KW-0472">Membrane</keyword>
<proteinExistence type="predicted"/>
<organism evidence="2 3">
    <name type="scientific">Aspergillus lucknowensis</name>
    <dbReference type="NCBI Taxonomy" id="176173"/>
    <lineage>
        <taxon>Eukaryota</taxon>
        <taxon>Fungi</taxon>
        <taxon>Dikarya</taxon>
        <taxon>Ascomycota</taxon>
        <taxon>Pezizomycotina</taxon>
        <taxon>Eurotiomycetes</taxon>
        <taxon>Eurotiomycetidae</taxon>
        <taxon>Eurotiales</taxon>
        <taxon>Aspergillaceae</taxon>
        <taxon>Aspergillus</taxon>
        <taxon>Aspergillus subgen. Nidulantes</taxon>
    </lineage>
</organism>
<sequence length="137" mass="15384">MCGNSSPRRCSPFGNHICIWREGSRKHIRITQVQLAAKLDNIGIQNNWHVGKRVWLKFVFAWVAVLGEMVYLKVALHILRVDVAASKTFSFEEVVGGAVLDILDKFVFAIAIQISPVNKFTSILLRCLSGEAPYQTL</sequence>
<dbReference type="Proteomes" id="UP001610432">
    <property type="component" value="Unassembled WGS sequence"/>
</dbReference>
<keyword evidence="3" id="KW-1185">Reference proteome</keyword>
<name>A0ABR4L976_9EURO</name>
<dbReference type="EMBL" id="JBFXLQ010000075">
    <property type="protein sequence ID" value="KAL2861081.1"/>
    <property type="molecule type" value="Genomic_DNA"/>
</dbReference>
<evidence type="ECO:0000313" key="3">
    <source>
        <dbReference type="Proteomes" id="UP001610432"/>
    </source>
</evidence>
<dbReference type="GeneID" id="98142291"/>
<gene>
    <name evidence="2" type="ORF">BJX67DRAFT_315174</name>
</gene>
<keyword evidence="1" id="KW-0812">Transmembrane</keyword>
<feature type="transmembrane region" description="Helical" evidence="1">
    <location>
        <begin position="54"/>
        <end position="72"/>
    </location>
</feature>
<evidence type="ECO:0000313" key="2">
    <source>
        <dbReference type="EMBL" id="KAL2861081.1"/>
    </source>
</evidence>
<keyword evidence="1" id="KW-1133">Transmembrane helix</keyword>